<keyword evidence="2 6" id="KW-0288">FMN</keyword>
<dbReference type="InterPro" id="IPR011251">
    <property type="entry name" value="Luciferase-like_dom"/>
</dbReference>
<feature type="binding site" evidence="6">
    <location>
        <position position="227"/>
    </location>
    <ligand>
        <name>FMN</name>
        <dbReference type="ChEBI" id="CHEBI:58210"/>
    </ligand>
</feature>
<evidence type="ECO:0000256" key="2">
    <source>
        <dbReference type="ARBA" id="ARBA00022643"/>
    </source>
</evidence>
<name>A0A1G4SX64_9HYPH</name>
<keyword evidence="9" id="KW-1185">Reference proteome</keyword>
<feature type="domain" description="Luciferase-like" evidence="7">
    <location>
        <begin position="32"/>
        <end position="389"/>
    </location>
</feature>
<dbReference type="NCBIfam" id="TIGR03860">
    <property type="entry name" value="FMN_nitrolo"/>
    <property type="match status" value="1"/>
</dbReference>
<feature type="binding site" evidence="6">
    <location>
        <position position="152"/>
    </location>
    <ligand>
        <name>FMN</name>
        <dbReference type="ChEBI" id="CHEBI:58210"/>
    </ligand>
</feature>
<dbReference type="STRING" id="177413.SAMN05660859_2606"/>
<dbReference type="InterPro" id="IPR036661">
    <property type="entry name" value="Luciferase-like_sf"/>
</dbReference>
<organism evidence="8 9">
    <name type="scientific">Ancylobacter rudongensis</name>
    <dbReference type="NCBI Taxonomy" id="177413"/>
    <lineage>
        <taxon>Bacteria</taxon>
        <taxon>Pseudomonadati</taxon>
        <taxon>Pseudomonadota</taxon>
        <taxon>Alphaproteobacteria</taxon>
        <taxon>Hyphomicrobiales</taxon>
        <taxon>Xanthobacteraceae</taxon>
        <taxon>Ancylobacter</taxon>
    </lineage>
</organism>
<evidence type="ECO:0000259" key="7">
    <source>
        <dbReference type="Pfam" id="PF00296"/>
    </source>
</evidence>
<protein>
    <submittedName>
        <fullName evidence="8">FMN-dependent oxidoreductase, nitrilotriacetate monooxygenase family</fullName>
    </submittedName>
</protein>
<dbReference type="PIRSF" id="PIRSF000337">
    <property type="entry name" value="NTA_MOA"/>
    <property type="match status" value="1"/>
</dbReference>
<evidence type="ECO:0000313" key="9">
    <source>
        <dbReference type="Proteomes" id="UP000198889"/>
    </source>
</evidence>
<dbReference type="PANTHER" id="PTHR30011:SF16">
    <property type="entry name" value="C2H2 FINGER DOMAIN TRANSCRIPTION FACTOR (EUROFUNG)-RELATED"/>
    <property type="match status" value="1"/>
</dbReference>
<evidence type="ECO:0000256" key="5">
    <source>
        <dbReference type="ARBA" id="ARBA00033748"/>
    </source>
</evidence>
<dbReference type="GO" id="GO:0004497">
    <property type="term" value="F:monooxygenase activity"/>
    <property type="evidence" value="ECO:0007669"/>
    <property type="project" value="UniProtKB-KW"/>
</dbReference>
<keyword evidence="4 8" id="KW-0503">Monooxygenase</keyword>
<proteinExistence type="inferred from homology"/>
<evidence type="ECO:0000256" key="1">
    <source>
        <dbReference type="ARBA" id="ARBA00022630"/>
    </source>
</evidence>
<dbReference type="PANTHER" id="PTHR30011">
    <property type="entry name" value="ALKANESULFONATE MONOOXYGENASE-RELATED"/>
    <property type="match status" value="1"/>
</dbReference>
<dbReference type="Gene3D" id="3.20.20.30">
    <property type="entry name" value="Luciferase-like domain"/>
    <property type="match status" value="1"/>
</dbReference>
<keyword evidence="1 6" id="KW-0285">Flavoprotein</keyword>
<dbReference type="GO" id="GO:0016705">
    <property type="term" value="F:oxidoreductase activity, acting on paired donors, with incorporation or reduction of molecular oxygen"/>
    <property type="evidence" value="ECO:0007669"/>
    <property type="project" value="InterPro"/>
</dbReference>
<dbReference type="EMBL" id="FMTP01000003">
    <property type="protein sequence ID" value="SCW73782.1"/>
    <property type="molecule type" value="Genomic_DNA"/>
</dbReference>
<keyword evidence="3" id="KW-0560">Oxidoreductase</keyword>
<dbReference type="Pfam" id="PF00296">
    <property type="entry name" value="Bac_luciferase"/>
    <property type="match status" value="1"/>
</dbReference>
<sequence length="436" mass="47674">MASPFHMAWFLQGSSAQAWGEPWTGNIGREWMSADLFVDLARAIERACFDYLLIEDSIFIGENWQNSRDIFLRNGICVPRQEPSVVATLLAASTKRLGIVPTLSTFAYHPYLTARIIGSLDQISGGRAGWNLVTGFNDLAAQNFGLEGMADHDERYAMAEEYANIVKQLWDSWEPGAIVDDRQNGVLVDPSKVHTIDYAGTYYASRGPLNSGPCPQGRPIIAQAGGSATGRAFAAAHADTIVAAPSGVENMKRYRAEVRAQMSAMGRDPDSCKLLFLLSPIIAETEDQARWFAEQRKIQTAESIPARLARLGWATNIDFSQFDLDAPVGELTTNGTQSTLQAFLVRAGKRTLREAIVAHYGSGYCVDVVGTPDSAAAQMGEIMEEIGGDGFLIVLPDVSRRSIATITDGLVPALQQRGLMRRAYEHAHLRDNLLAF</sequence>
<evidence type="ECO:0000256" key="3">
    <source>
        <dbReference type="ARBA" id="ARBA00023002"/>
    </source>
</evidence>
<evidence type="ECO:0000256" key="6">
    <source>
        <dbReference type="PIRSR" id="PIRSR000337-1"/>
    </source>
</evidence>
<dbReference type="AlphaFoldDB" id="A0A1G4SX64"/>
<dbReference type="RefSeq" id="WP_244517802.1">
    <property type="nucleotide sequence ID" value="NZ_FMTP01000003.1"/>
</dbReference>
<feature type="binding site" evidence="6">
    <location>
        <position position="102"/>
    </location>
    <ligand>
        <name>FMN</name>
        <dbReference type="ChEBI" id="CHEBI:58210"/>
    </ligand>
</feature>
<evidence type="ECO:0000313" key="8">
    <source>
        <dbReference type="EMBL" id="SCW73782.1"/>
    </source>
</evidence>
<dbReference type="SUPFAM" id="SSF51679">
    <property type="entry name" value="Bacterial luciferase-like"/>
    <property type="match status" value="1"/>
</dbReference>
<dbReference type="Proteomes" id="UP000198889">
    <property type="component" value="Unassembled WGS sequence"/>
</dbReference>
<dbReference type="InterPro" id="IPR016215">
    <property type="entry name" value="NTA_MOA"/>
</dbReference>
<reference evidence="9" key="1">
    <citation type="submission" date="2016-10" db="EMBL/GenBank/DDBJ databases">
        <authorList>
            <person name="Varghese N."/>
            <person name="Submissions S."/>
        </authorList>
    </citation>
    <scope>NUCLEOTIDE SEQUENCE [LARGE SCALE GENOMIC DNA]</scope>
    <source>
        <strain evidence="9">CGMCC 1.1761</strain>
    </source>
</reference>
<feature type="binding site" evidence="6">
    <location>
        <position position="56"/>
    </location>
    <ligand>
        <name>FMN</name>
        <dbReference type="ChEBI" id="CHEBI:58210"/>
    </ligand>
</feature>
<feature type="binding site" evidence="6">
    <location>
        <position position="156"/>
    </location>
    <ligand>
        <name>FMN</name>
        <dbReference type="ChEBI" id="CHEBI:58210"/>
    </ligand>
</feature>
<evidence type="ECO:0000256" key="4">
    <source>
        <dbReference type="ARBA" id="ARBA00023033"/>
    </source>
</evidence>
<comment type="similarity">
    <text evidence="5">Belongs to the NtaA/SnaA/DszA monooxygenase family.</text>
</comment>
<dbReference type="InterPro" id="IPR051260">
    <property type="entry name" value="Diverse_substr_monoxygenases"/>
</dbReference>
<gene>
    <name evidence="8" type="ORF">SAMN05660859_2606</name>
</gene>
<accession>A0A1G4SX64</accession>